<protein>
    <recommendedName>
        <fullName evidence="3">Gcp-like domain-containing protein</fullName>
    </recommendedName>
</protein>
<gene>
    <name evidence="1" type="ORF">COT49_01925</name>
</gene>
<dbReference type="Gene3D" id="3.30.420.40">
    <property type="match status" value="1"/>
</dbReference>
<reference evidence="2" key="1">
    <citation type="submission" date="2017-09" db="EMBL/GenBank/DDBJ databases">
        <title>Depth-based differentiation of microbial function through sediment-hosted aquifers and enrichment of novel symbionts in the deep terrestrial subsurface.</title>
        <authorList>
            <person name="Probst A.J."/>
            <person name="Ladd B."/>
            <person name="Jarett J.K."/>
            <person name="Geller-Mcgrath D.E."/>
            <person name="Sieber C.M.K."/>
            <person name="Emerson J.B."/>
            <person name="Anantharaman K."/>
            <person name="Thomas B.C."/>
            <person name="Malmstrom R."/>
            <person name="Stieglmeier M."/>
            <person name="Klingl A."/>
            <person name="Woyke T."/>
            <person name="Ryan C.M."/>
            <person name="Banfield J.F."/>
        </authorList>
    </citation>
    <scope>NUCLEOTIDE SEQUENCE [LARGE SCALE GENOMIC DNA]</scope>
</reference>
<comment type="caution">
    <text evidence="1">The sequence shown here is derived from an EMBL/GenBank/DDBJ whole genome shotgun (WGS) entry which is preliminary data.</text>
</comment>
<evidence type="ECO:0008006" key="3">
    <source>
        <dbReference type="Google" id="ProtNLM"/>
    </source>
</evidence>
<accession>A0A2H0XDT8</accession>
<organism evidence="1 2">
    <name type="scientific">candidate division WWE3 bacterium CG08_land_8_20_14_0_20_40_13</name>
    <dbReference type="NCBI Taxonomy" id="1975084"/>
    <lineage>
        <taxon>Bacteria</taxon>
        <taxon>Katanobacteria</taxon>
    </lineage>
</organism>
<dbReference type="AlphaFoldDB" id="A0A2H0XDT8"/>
<proteinExistence type="predicted"/>
<sequence>MKIYIDSRIRDNVAVILKEGDKVVRSVTCHDPVEGVAEILKIENLQIQNIEKFELVNFPGSFTGLKIGAAAVNAFNFCLGKILSDKDIIIPNYGKEPNLTIKSFRLVGRHQLQN</sequence>
<name>A0A2H0XDT8_UNCKA</name>
<dbReference type="Proteomes" id="UP000230340">
    <property type="component" value="Unassembled WGS sequence"/>
</dbReference>
<dbReference type="EMBL" id="PEYT01000014">
    <property type="protein sequence ID" value="PIS23110.1"/>
    <property type="molecule type" value="Genomic_DNA"/>
</dbReference>
<evidence type="ECO:0000313" key="2">
    <source>
        <dbReference type="Proteomes" id="UP000230340"/>
    </source>
</evidence>
<evidence type="ECO:0000313" key="1">
    <source>
        <dbReference type="EMBL" id="PIS23110.1"/>
    </source>
</evidence>